<feature type="region of interest" description="Disordered" evidence="4">
    <location>
        <begin position="235"/>
        <end position="310"/>
    </location>
</feature>
<proteinExistence type="predicted"/>
<dbReference type="SUPFAM" id="SSF50729">
    <property type="entry name" value="PH domain-like"/>
    <property type="match status" value="1"/>
</dbReference>
<dbReference type="STRING" id="1676925.ENSPKIP00000018751"/>
<comment type="subcellular location">
    <subcellularLocation>
        <location evidence="1">Cytoplasm</location>
    </subcellularLocation>
</comment>
<dbReference type="InterPro" id="IPR011993">
    <property type="entry name" value="PH-like_dom_sf"/>
</dbReference>
<dbReference type="Ensembl" id="ENSPKIT00000035581.1">
    <property type="protein sequence ID" value="ENSPKIP00000018751.1"/>
    <property type="gene ID" value="ENSPKIG00000004199.1"/>
</dbReference>
<dbReference type="PANTHER" id="PTHR12752">
    <property type="entry name" value="PHOSPHOINOSITOL 3-PHOSPHATE-BINDING PROTEIN"/>
    <property type="match status" value="1"/>
</dbReference>
<feature type="compositionally biased region" description="Basic and acidic residues" evidence="4">
    <location>
        <begin position="1242"/>
        <end position="1253"/>
    </location>
</feature>
<dbReference type="PROSITE" id="PS50003">
    <property type="entry name" value="PH_DOMAIN"/>
    <property type="match status" value="1"/>
</dbReference>
<evidence type="ECO:0000256" key="2">
    <source>
        <dbReference type="ARBA" id="ARBA00022490"/>
    </source>
</evidence>
<dbReference type="GeneTree" id="ENSGT00940000161121"/>
<feature type="compositionally biased region" description="Pro residues" evidence="4">
    <location>
        <begin position="351"/>
        <end position="361"/>
    </location>
</feature>
<reference evidence="6" key="1">
    <citation type="submission" date="2025-08" db="UniProtKB">
        <authorList>
            <consortium name="Ensembl"/>
        </authorList>
    </citation>
    <scope>IDENTIFICATION</scope>
</reference>
<keyword evidence="3" id="KW-0597">Phosphoprotein</keyword>
<dbReference type="PANTHER" id="PTHR12752:SF7">
    <property type="entry name" value="PLECKSTRIN HOMOLOGY DOMAIN-CONTAINING FAMILY A MEMBER 4"/>
    <property type="match status" value="1"/>
</dbReference>
<dbReference type="Proteomes" id="UP000261540">
    <property type="component" value="Unplaced"/>
</dbReference>
<feature type="compositionally biased region" description="Basic residues" evidence="4">
    <location>
        <begin position="397"/>
        <end position="408"/>
    </location>
</feature>
<feature type="region of interest" description="Disordered" evidence="4">
    <location>
        <begin position="1237"/>
        <end position="1268"/>
    </location>
</feature>
<evidence type="ECO:0000256" key="4">
    <source>
        <dbReference type="SAM" id="MobiDB-lite"/>
    </source>
</evidence>
<evidence type="ECO:0000313" key="6">
    <source>
        <dbReference type="Ensembl" id="ENSPKIP00000018751.1"/>
    </source>
</evidence>
<feature type="domain" description="PH" evidence="5">
    <location>
        <begin position="67"/>
        <end position="166"/>
    </location>
</feature>
<dbReference type="InterPro" id="IPR001849">
    <property type="entry name" value="PH_domain"/>
</dbReference>
<dbReference type="InterPro" id="IPR057971">
    <property type="entry name" value="PKHA4-7_TBCA"/>
</dbReference>
<feature type="region of interest" description="Disordered" evidence="4">
    <location>
        <begin position="1136"/>
        <end position="1161"/>
    </location>
</feature>
<dbReference type="Gene3D" id="2.30.29.30">
    <property type="entry name" value="Pleckstrin-homology domain (PH domain)/Phosphotyrosine-binding domain (PTB)"/>
    <property type="match status" value="1"/>
</dbReference>
<name>A0A3B3RLZ9_9TELE</name>
<evidence type="ECO:0000259" key="5">
    <source>
        <dbReference type="PROSITE" id="PS50003"/>
    </source>
</evidence>
<protein>
    <recommendedName>
        <fullName evidence="5">PH domain-containing protein</fullName>
    </recommendedName>
</protein>
<feature type="region of interest" description="Disordered" evidence="4">
    <location>
        <begin position="324"/>
        <end position="410"/>
    </location>
</feature>
<feature type="region of interest" description="Disordered" evidence="4">
    <location>
        <begin position="1053"/>
        <end position="1078"/>
    </location>
</feature>
<evidence type="ECO:0000256" key="3">
    <source>
        <dbReference type="ARBA" id="ARBA00022553"/>
    </source>
</evidence>
<organism evidence="6 7">
    <name type="scientific">Paramormyrops kingsleyae</name>
    <dbReference type="NCBI Taxonomy" id="1676925"/>
    <lineage>
        <taxon>Eukaryota</taxon>
        <taxon>Metazoa</taxon>
        <taxon>Chordata</taxon>
        <taxon>Craniata</taxon>
        <taxon>Vertebrata</taxon>
        <taxon>Euteleostomi</taxon>
        <taxon>Actinopterygii</taxon>
        <taxon>Neopterygii</taxon>
        <taxon>Teleostei</taxon>
        <taxon>Osteoglossocephala</taxon>
        <taxon>Osteoglossomorpha</taxon>
        <taxon>Osteoglossiformes</taxon>
        <taxon>Mormyridae</taxon>
        <taxon>Paramormyrops</taxon>
    </lineage>
</organism>
<sequence length="1468" mass="164086">MEHEDGEMRDSPKEWKVLVRMAEQDRVSQASSLVTISAFPVRCKDKESKVHNFGKRTRALKRDPNCPVVIRGWLYKQDSSGLKLWKRRWFVLSDFCLFYYKDSREEAVLGSIPLPSYRILFCTPRECKNRKYAFKAVHQGMRSYFFSADTQEDMLGWVRALSQSACMDTEGSLNRRCSSFQDFTQLGGSSESLTFFHMSSPKNGPTQPTMYGNGPQSESCNLQKATAGTTDTLYEGKQAFSPLPRTSTPTSYSGPRRRGQSLSLEGNEQDSHHFISRIQTPPPILKSTGSRPLTPKCPLGTRPHTPVGRVDIRPNDDHLLPPQNMGYSPPSAQRATSLSSVTPTTEKRLLKPPPHFSPQPHVPVMRRGPGKACSHGGHAGSLPPLPPPRIAPAAPPPHHHHHHHHHRSPMSACLLQHAMPSPADFYQDRDPFRPVELDVDAILTRICGCDKLLQALSKELVQLQADKDNVQCALEMTRLQLDDHLAQGLGVQGKDGLSQKGFLQEELVTVRARLCDISVEMEKVWSQYERMESELSVVRSHLQHICRFGKPQEQSQAQRELWMTEDILCGLRANRNHFRAILASQRQHTVLQKGALHHEGPRPQVDRSPSGIPMEVELEPPPRPPLPQEVQETGLRPGWLERQAEVEVFSSDLSSCHRSLDRTGNSLTVLPREKKQADIMPATLPGFTSSSWATSDTAAKRARMSEEEQRERIRKNQERLSNQKKEALPTGINHIQYQRSSPPREEPPLPIRVTRVYTAVLPSTLIARRVSVEDPPSELVNPFPQQISTGTPFSELDQNQKSLLQETVNQNSPWLKPDRADDQSYQRLPSDLSSEIFEDRPGMSHTAKGLSKQKKQKLAKEEDSQLHSHNHSSIPSSQSPEAAEQHLKDVAKLEAEKVLWSQTNDWTASECGILPSDDGAKLEDGGPGLARVTLGNGRREKPGIRASLLAADPGLDLRLTPEQREAKLKRVERIRERVIKSAAKESIMHPLSPPLRGNREHIVNLSLKLANKASKKSKGMAACSEVSDECQVTENLDCGGGCYSDGNPELGLRVTTKPKPSRIPSITGNKGRHSLKGTGGLKDAANTLGKTPINNHSKSLDVTCHARNVSPNQLNTTNNITALLVYPKNMDQQSVQKEDNSYPFHNNENEEEGNSVSQKSQFNSRRTEWFLSDNHKVEYIPLVNQFKEPNSGDNTTDQGNTYSHLMWQPAMMTSNKIKCLQFSSKQKVSEVDISVVSPDSTGKMEQRSKDPTTHHVPAHQSLVHHAQSSTADNLIYEIKNSDESAAMILEGTTSEKKKNDIFEQSNKIPELSQSLANGEKQNIQSNEKQGYSFTDEGNCNELLANQTIPTYATIHFIPAPLLDTNQDKENNTFLTLHSESEDSHSDPRNTSVDQMTSSLTKSVKDLHIYEEISFNSTPSESQLNNSHNTILTDNEFTSSSYLQSSRSEILPNNLSAHSISTNQREIGM</sequence>
<dbReference type="FunFam" id="2.30.29.30:FF:000103">
    <property type="entry name" value="Pleckstrin homology domain-containing family A member 4"/>
    <property type="match status" value="1"/>
</dbReference>
<dbReference type="CDD" id="cd13248">
    <property type="entry name" value="PH_PEPP1_2_3"/>
    <property type="match status" value="1"/>
</dbReference>
<feature type="compositionally biased region" description="Polar residues" evidence="4">
    <location>
        <begin position="244"/>
        <end position="253"/>
    </location>
</feature>
<dbReference type="GO" id="GO:0005737">
    <property type="term" value="C:cytoplasm"/>
    <property type="evidence" value="ECO:0007669"/>
    <property type="project" value="UniProtKB-SubCell"/>
</dbReference>
<evidence type="ECO:0000313" key="7">
    <source>
        <dbReference type="Proteomes" id="UP000261540"/>
    </source>
</evidence>
<dbReference type="Pfam" id="PF00169">
    <property type="entry name" value="PH"/>
    <property type="match status" value="1"/>
</dbReference>
<dbReference type="SMART" id="SM00233">
    <property type="entry name" value="PH"/>
    <property type="match status" value="1"/>
</dbReference>
<feature type="region of interest" description="Disordered" evidence="4">
    <location>
        <begin position="832"/>
        <end position="887"/>
    </location>
</feature>
<dbReference type="GO" id="GO:0016020">
    <property type="term" value="C:membrane"/>
    <property type="evidence" value="ECO:0007669"/>
    <property type="project" value="UniProtKB-ARBA"/>
</dbReference>
<evidence type="ECO:0000256" key="1">
    <source>
        <dbReference type="ARBA" id="ARBA00004496"/>
    </source>
</evidence>
<reference evidence="6" key="2">
    <citation type="submission" date="2025-09" db="UniProtKB">
        <authorList>
            <consortium name="Ensembl"/>
        </authorList>
    </citation>
    <scope>IDENTIFICATION</scope>
</reference>
<accession>A0A3B3RLZ9</accession>
<dbReference type="InterPro" id="IPR040392">
    <property type="entry name" value="PKHA4-7_PH"/>
</dbReference>
<feature type="compositionally biased region" description="Pro residues" evidence="4">
    <location>
        <begin position="383"/>
        <end position="396"/>
    </location>
</feature>
<feature type="region of interest" description="Disordered" evidence="4">
    <location>
        <begin position="703"/>
        <end position="724"/>
    </location>
</feature>
<keyword evidence="2" id="KW-0963">Cytoplasm</keyword>
<keyword evidence="7" id="KW-1185">Reference proteome</keyword>
<feature type="compositionally biased region" description="Polar residues" evidence="4">
    <location>
        <begin position="330"/>
        <end position="344"/>
    </location>
</feature>
<dbReference type="Pfam" id="PF25541">
    <property type="entry name" value="TBCA_PH"/>
    <property type="match status" value="1"/>
</dbReference>